<protein>
    <submittedName>
        <fullName evidence="1">Uncharacterized protein</fullName>
    </submittedName>
</protein>
<reference evidence="1 2" key="1">
    <citation type="journal article" date="2024" name="Ann. Entomol. Soc. Am.">
        <title>Genomic analyses of the southern and eastern yellowjacket wasps (Hymenoptera: Vespidae) reveal evolutionary signatures of social life.</title>
        <authorList>
            <person name="Catto M.A."/>
            <person name="Caine P.B."/>
            <person name="Orr S.E."/>
            <person name="Hunt B.G."/>
            <person name="Goodisman M.A.D."/>
        </authorList>
    </citation>
    <scope>NUCLEOTIDE SEQUENCE [LARGE SCALE GENOMIC DNA]</scope>
    <source>
        <strain evidence="1">232</strain>
        <tissue evidence="1">Head and thorax</tissue>
    </source>
</reference>
<keyword evidence="2" id="KW-1185">Reference proteome</keyword>
<name>A0ABD2CMW3_VESMC</name>
<accession>A0ABD2CMW3</accession>
<comment type="caution">
    <text evidence="1">The sequence shown here is derived from an EMBL/GenBank/DDBJ whole genome shotgun (WGS) entry which is preliminary data.</text>
</comment>
<evidence type="ECO:0000313" key="1">
    <source>
        <dbReference type="EMBL" id="KAL2746119.1"/>
    </source>
</evidence>
<gene>
    <name evidence="1" type="ORF">V1477_004489</name>
</gene>
<sequence>MGPIGAESRVITEPSYNGLKGTKENKIFSLTIFFSETIARRKTAPGSLERALRALHAHIFFMKIGPIGADYNGLKGTKEKKLFSLTIFFSETIAPRKTGPGSLERALRALHAHIFFIKIGPIGADTEKNRTGINRTGVVGKGSSRPTRPYFFYQDRTNRSRVITINRTGVIGKGSSRPTRPYFFYQDRTNRSRVITEPSYNGLKGTKEKKLFSLTIFFSETIAPRKTGPGSLERALRALHAHIFFIKIGPIGAESRVITEPSYNGLKGTKEKKLFSLTIFFSETIAPRKTGPGSLERALRALHAHIFFIKIGPIGAESRVITEPSYNGLKGTKENKIFSLTIFFSETIAPRKTGPGSLERALRALHAHIFFIKIGPIGAEKTGPGSLERALRALHAHIFFIKIGPIGAEKTGPGSLERALRALHAHIFFIKIGPIGANYNGLKGTKEKKLFSLTIFFSETIAPRKTVPGSLERALRALHAHIFFIKIGPIGAESRVITEPSYNGLKGTKEKKIFSLTIFFSETIARRKTGPGSLERALRALHAHIFFIKIGPIGAESRVITEPSYNGLKGTKEKKIFSLTIFFSETIARRKTGPGSLERALRALHAHIFFIKIGPIGAEKTGPGSLERALRALHAHIFFIKIGPIGADTEKNRTGVIGKGSSRPTRPYFFYQDRTNRSRVITEPSYNGLKGTKEKKIFSLTIFFSETIARRKTGPGSLERALRALHAHIFFIKIGPIGADTEKNRTGVIGKGSSRPTRPYFLYQDRTNRSRVITEPSYNGLKGTKEKKLFSLTIFFSETIAPRKTGPGSLERALRALHAHIFFIKIGPIGAEKTGPGSLERALRALQAHIFFIKIGPIGADYNGLKGTKENKIFSLTIFFSETIAPRKTGPGSLERALRALHAHIFFIKIGPIGAEKTGPGSLERALRALHAHIFFIKIGPIGADYNGLKGTKEKKLFSLTIFFSETIAPRKTGPGSLERALRALHAHIFFIKIGPIGAEKTGPGSLERALRALHAHIFFIKIGPIGAESRVITEPSYNGLKGTKEKKIFSLTIFFSETIARRKTGPGSLERALRALHAHIFFIKIGPIGAEKTGPGSLERALRALHAHIFFIKIGPIGADTEKNRTGVIGKGSSRPTRPYFFYQDRTNRSRVITEPSYNGLKGTKEKKIFSLTIFFSETIARRKTGPGSLERALRALHAHIFFIKIGPIGADTEKNRTGVIGKGSSRPTRPYFLYQDRTNRSRVITEPSYNGLKGTKEKKLFSLTIFFSETIAPRKTGPGSLERALRALHAHIFFIKIGPIGAEKTGPGSLERALRALQAHIFFIKIGPIGADYNGLKGTKENKIFSLTIFFSETIAPRKTGPGSLERALRALHAHIFFIKIGPIGAEKTGPGSLERALRALHAHIFFIKIGPIGADYNGLKGTKEKKLFSLTIFFSETIAPRKTGPGSLERALRALHAHIFFIKIGPIGADTEKNRTGVIGKGSSRPTRPYFFYQDRTNRSRVITEPSYNGLKGTKENKIFSLTIFFSETIAPRKTGPGSLERALRALHAHIFFIKIGPIGADTEKNRTGVIGKGSSRPTRPYFFYQDRTNRSRVITEPSYNGLKGTKENKIFSLTIFFSETIAPRKTGPGSLERALRALHAHIFFIKIGPIGAETNRSRVITEPSYNGLKGTKEKKLFSLTIFFSETIAPRKTGPGSLERALRALHAHIFFIKIGPIGAESRVITEPSYNGLKGTKEKKIFSLTIFFSETIARRKTGPGSLERALRALHAHIFFIKIGPIGADTSKNRTGVIGKGSSRPTRPYFFYQDRTNRSRVITGTKENKIFSLTIFFSETIAPRKTGPGSLERALRALHAHIFFIKIGPIGAESRVITEPSYNGLKGTKEKKIFSLTIFFSETIARRKTGPGSLERALRALHAHIFFIKIGPIGAEKTGPGSLERALRALHAHIFFIKIGPIGADTEKNRTGVIGKGSSRPTRPYFLYQDRTNRSRVITINRTGVNGKGSSRPTRPYFFYQDRTNRSRVITINRTGVNGKGSSRPTRPYFFYQDRTNRSRVITHVEKPHQGHWKGLFAPYTPIFFLSRSDQYEPSYNGLKGTKENKIFSLTIFFSETIAPRKTGPGSLERALRALHAHIFFIKIGPIGAEL</sequence>
<organism evidence="1 2">
    <name type="scientific">Vespula maculifrons</name>
    <name type="common">Eastern yellow jacket</name>
    <name type="synonym">Wasp</name>
    <dbReference type="NCBI Taxonomy" id="7453"/>
    <lineage>
        <taxon>Eukaryota</taxon>
        <taxon>Metazoa</taxon>
        <taxon>Ecdysozoa</taxon>
        <taxon>Arthropoda</taxon>
        <taxon>Hexapoda</taxon>
        <taxon>Insecta</taxon>
        <taxon>Pterygota</taxon>
        <taxon>Neoptera</taxon>
        <taxon>Endopterygota</taxon>
        <taxon>Hymenoptera</taxon>
        <taxon>Apocrita</taxon>
        <taxon>Aculeata</taxon>
        <taxon>Vespoidea</taxon>
        <taxon>Vespidae</taxon>
        <taxon>Vespinae</taxon>
        <taxon>Vespula</taxon>
    </lineage>
</organism>
<dbReference type="Proteomes" id="UP001607303">
    <property type="component" value="Unassembled WGS sequence"/>
</dbReference>
<dbReference type="EMBL" id="JAYRBN010000037">
    <property type="protein sequence ID" value="KAL2746119.1"/>
    <property type="molecule type" value="Genomic_DNA"/>
</dbReference>
<proteinExistence type="predicted"/>
<evidence type="ECO:0000313" key="2">
    <source>
        <dbReference type="Proteomes" id="UP001607303"/>
    </source>
</evidence>